<accession>A0ABU0IWS5</accession>
<keyword evidence="17" id="KW-0675">Receptor</keyword>
<evidence type="ECO:0000256" key="1">
    <source>
        <dbReference type="ARBA" id="ARBA00004571"/>
    </source>
</evidence>
<evidence type="ECO:0000256" key="4">
    <source>
        <dbReference type="ARBA" id="ARBA00022496"/>
    </source>
</evidence>
<evidence type="ECO:0000256" key="12">
    <source>
        <dbReference type="PROSITE-ProRule" id="PRU10143"/>
    </source>
</evidence>
<keyword evidence="14" id="KW-0732">Signal</keyword>
<dbReference type="InterPro" id="IPR039426">
    <property type="entry name" value="TonB-dep_rcpt-like"/>
</dbReference>
<evidence type="ECO:0000256" key="7">
    <source>
        <dbReference type="ARBA" id="ARBA00023065"/>
    </source>
</evidence>
<gene>
    <name evidence="17" type="ORF">QO010_003617</name>
</gene>
<dbReference type="PROSITE" id="PS52016">
    <property type="entry name" value="TONB_DEPENDENT_REC_3"/>
    <property type="match status" value="1"/>
</dbReference>
<evidence type="ECO:0000313" key="17">
    <source>
        <dbReference type="EMBL" id="MDQ0465825.1"/>
    </source>
</evidence>
<dbReference type="EMBL" id="JAUSVS010000008">
    <property type="protein sequence ID" value="MDQ0465825.1"/>
    <property type="molecule type" value="Genomic_DNA"/>
</dbReference>
<evidence type="ECO:0000256" key="10">
    <source>
        <dbReference type="ARBA" id="ARBA00023237"/>
    </source>
</evidence>
<dbReference type="InterPro" id="IPR012910">
    <property type="entry name" value="Plug_dom"/>
</dbReference>
<feature type="chain" id="PRO_5047374972" evidence="14">
    <location>
        <begin position="29"/>
        <end position="822"/>
    </location>
</feature>
<feature type="signal peptide" evidence="14">
    <location>
        <begin position="1"/>
        <end position="28"/>
    </location>
</feature>
<comment type="caution">
    <text evidence="17">The sequence shown here is derived from an EMBL/GenBank/DDBJ whole genome shotgun (WGS) entry which is preliminary data.</text>
</comment>
<dbReference type="PANTHER" id="PTHR32552:SF81">
    <property type="entry name" value="TONB-DEPENDENT OUTER MEMBRANE RECEPTOR"/>
    <property type="match status" value="1"/>
</dbReference>
<dbReference type="Pfam" id="PF00593">
    <property type="entry name" value="TonB_dep_Rec_b-barrel"/>
    <property type="match status" value="1"/>
</dbReference>
<keyword evidence="2 11" id="KW-0813">Transport</keyword>
<protein>
    <submittedName>
        <fullName evidence="17">Outer membrane receptor protein involved in Fe transport</fullName>
    </submittedName>
</protein>
<evidence type="ECO:0000313" key="18">
    <source>
        <dbReference type="Proteomes" id="UP001228905"/>
    </source>
</evidence>
<keyword evidence="6" id="KW-0408">Iron</keyword>
<evidence type="ECO:0000256" key="5">
    <source>
        <dbReference type="ARBA" id="ARBA00022692"/>
    </source>
</evidence>
<dbReference type="Gene3D" id="2.40.170.20">
    <property type="entry name" value="TonB-dependent receptor, beta-barrel domain"/>
    <property type="match status" value="1"/>
</dbReference>
<dbReference type="InterPro" id="IPR010916">
    <property type="entry name" value="TonB_box_CS"/>
</dbReference>
<reference evidence="17 18" key="1">
    <citation type="submission" date="2023-07" db="EMBL/GenBank/DDBJ databases">
        <title>Genomic Encyclopedia of Type Strains, Phase IV (KMG-IV): sequencing the most valuable type-strain genomes for metagenomic binning, comparative biology and taxonomic classification.</title>
        <authorList>
            <person name="Goeker M."/>
        </authorList>
    </citation>
    <scope>NUCLEOTIDE SEQUENCE [LARGE SCALE GENOMIC DNA]</scope>
    <source>
        <strain evidence="17 18">DSM 18695</strain>
    </source>
</reference>
<feature type="domain" description="TonB-dependent receptor plug" evidence="16">
    <location>
        <begin position="61"/>
        <end position="164"/>
    </location>
</feature>
<keyword evidence="8 12" id="KW-0798">TonB box</keyword>
<dbReference type="Pfam" id="PF07715">
    <property type="entry name" value="Plug"/>
    <property type="match status" value="1"/>
</dbReference>
<dbReference type="InterPro" id="IPR036942">
    <property type="entry name" value="Beta-barrel_TonB_sf"/>
</dbReference>
<comment type="similarity">
    <text evidence="11 13">Belongs to the TonB-dependent receptor family.</text>
</comment>
<dbReference type="RefSeq" id="WP_307351460.1">
    <property type="nucleotide sequence ID" value="NZ_JAUSVS010000008.1"/>
</dbReference>
<keyword evidence="5 11" id="KW-0812">Transmembrane</keyword>
<dbReference type="PANTHER" id="PTHR32552">
    <property type="entry name" value="FERRICHROME IRON RECEPTOR-RELATED"/>
    <property type="match status" value="1"/>
</dbReference>
<dbReference type="InterPro" id="IPR000531">
    <property type="entry name" value="Beta-barrel_TonB"/>
</dbReference>
<organism evidence="17 18">
    <name type="scientific">Caulobacter ginsengisoli</name>
    <dbReference type="NCBI Taxonomy" id="400775"/>
    <lineage>
        <taxon>Bacteria</taxon>
        <taxon>Pseudomonadati</taxon>
        <taxon>Pseudomonadota</taxon>
        <taxon>Alphaproteobacteria</taxon>
        <taxon>Caulobacterales</taxon>
        <taxon>Caulobacteraceae</taxon>
        <taxon>Caulobacter</taxon>
    </lineage>
</organism>
<evidence type="ECO:0000259" key="16">
    <source>
        <dbReference type="Pfam" id="PF07715"/>
    </source>
</evidence>
<evidence type="ECO:0000256" key="14">
    <source>
        <dbReference type="SAM" id="SignalP"/>
    </source>
</evidence>
<keyword evidence="4" id="KW-0410">Iron transport</keyword>
<keyword evidence="7" id="KW-0406">Ion transport</keyword>
<feature type="domain" description="TonB-dependent receptor-like beta-barrel" evidence="15">
    <location>
        <begin position="328"/>
        <end position="788"/>
    </location>
</feature>
<evidence type="ECO:0000256" key="13">
    <source>
        <dbReference type="RuleBase" id="RU003357"/>
    </source>
</evidence>
<feature type="short sequence motif" description="TonB box" evidence="12">
    <location>
        <begin position="46"/>
        <end position="52"/>
    </location>
</feature>
<keyword evidence="18" id="KW-1185">Reference proteome</keyword>
<evidence type="ECO:0000256" key="8">
    <source>
        <dbReference type="ARBA" id="ARBA00023077"/>
    </source>
</evidence>
<keyword evidence="10 11" id="KW-0998">Cell outer membrane</keyword>
<evidence type="ECO:0000259" key="15">
    <source>
        <dbReference type="Pfam" id="PF00593"/>
    </source>
</evidence>
<sequence length="822" mass="89421">MRNSQSLRAFLALGVCAGALLTGGEALAQTPVATPPPADAAPTVDTIIVTAQRREETANSVGMGIQAFKGDDLETLRVTDAKDLSTVAPSFSVSQGYQGVPIYTLRGIGFNTINLSATSTVGTYVDEVAYAYPFMNTGPLYDLERVEVLKGPQGTLYGRNTTAGLIDFVTRKPTETFAAGVTGELGNYRTRNFDGFISGPLGDKAQGRLAFRSDDSDEGWQVSNTRGERLGEIHRWGARGTLALQPADGFDVELSLSGWRNNSDTLAAQAIGFTPNTTPGGPSPVALFNAPGLASYVSTHMPTDAAQADWAPASLRTADIGTGLGIHQPLKENDDFYAGRLKMTWDVGDNMRLVSLTGYNRLTRDATFDWSGAPYDILIQRAEGEIKSVSEELRLEGDSDRGHWLVGGYYGRDEITDGNRTLLGDNANVGFIRFYTATLLGSPFNTGGYTPLQASQAFRTYEDIGLLETTTWSLYANADWKLTDSLKLTTGLRYTQDKQDFEGCSRDFNSNMLPNVNVTNRALFFGVYGLVAPITQGQCVTFNPATASFGKVSSTLDEDNIAWRLGLDWTPAEGTLLYASISRGAKAGDTPINAANISTQDAPARQELLLAYEGGIKTALFERRVQLNAALFYYDYEDKQLSVYFADPIYTALARLSNIPNAKAYGLDTDVTWRVNSDLTAIVSATWLHTELEQYIGINGAGAAQDFTGASFPYSPKFQGSATLIWSRPITDNLGVQAAVNGRYQTRSHADLGEDPRFALKSYGLLSASFGVHSLDDRWELSVWGRNLTDEYYWNSVASNANLVVRFPAQPKTYGMSLTFKY</sequence>
<comment type="subcellular location">
    <subcellularLocation>
        <location evidence="1 11">Cell outer membrane</location>
        <topology evidence="1 11">Multi-pass membrane protein</topology>
    </subcellularLocation>
</comment>
<evidence type="ECO:0000256" key="3">
    <source>
        <dbReference type="ARBA" id="ARBA00022452"/>
    </source>
</evidence>
<dbReference type="SUPFAM" id="SSF56935">
    <property type="entry name" value="Porins"/>
    <property type="match status" value="1"/>
</dbReference>
<evidence type="ECO:0000256" key="11">
    <source>
        <dbReference type="PROSITE-ProRule" id="PRU01360"/>
    </source>
</evidence>
<proteinExistence type="inferred from homology"/>
<name>A0ABU0IWS5_9CAUL</name>
<evidence type="ECO:0000256" key="2">
    <source>
        <dbReference type="ARBA" id="ARBA00022448"/>
    </source>
</evidence>
<evidence type="ECO:0000256" key="6">
    <source>
        <dbReference type="ARBA" id="ARBA00023004"/>
    </source>
</evidence>
<dbReference type="PROSITE" id="PS00430">
    <property type="entry name" value="TONB_DEPENDENT_REC_1"/>
    <property type="match status" value="1"/>
</dbReference>
<evidence type="ECO:0000256" key="9">
    <source>
        <dbReference type="ARBA" id="ARBA00023136"/>
    </source>
</evidence>
<dbReference type="Proteomes" id="UP001228905">
    <property type="component" value="Unassembled WGS sequence"/>
</dbReference>
<keyword evidence="9 11" id="KW-0472">Membrane</keyword>
<keyword evidence="3 11" id="KW-1134">Transmembrane beta strand</keyword>